<feature type="compositionally biased region" description="Polar residues" evidence="1">
    <location>
        <begin position="1"/>
        <end position="12"/>
    </location>
</feature>
<sequence length="229" mass="26350">MLRTNIFFQEQAQESKTEAEKALESKDHVRAELDVLLEKVQSLYLKCGLSETTTKAMIKPTEKEEGKEEEEEEKKEEEIDEGLETDTPKYIEPKDDLLHLQKLEHEKIDDSNALEFNAFIEKKILEYLTLIEYIRMKETASDETPGPLLGADEDEPVISETPLVEYLDTIKPRLLRSKTDLRSISELNRVQTFLPLDQLKSKAMEAIQEIESEEGSDDDESSLRSGKKE</sequence>
<feature type="compositionally biased region" description="Acidic residues" evidence="1">
    <location>
        <begin position="67"/>
        <end position="83"/>
    </location>
</feature>
<dbReference type="AlphaFoldDB" id="A0AAV4SQJ2"/>
<feature type="compositionally biased region" description="Acidic residues" evidence="1">
    <location>
        <begin position="208"/>
        <end position="220"/>
    </location>
</feature>
<proteinExistence type="predicted"/>
<evidence type="ECO:0000313" key="2">
    <source>
        <dbReference type="EMBL" id="GIY35579.1"/>
    </source>
</evidence>
<feature type="region of interest" description="Disordered" evidence="1">
    <location>
        <begin position="207"/>
        <end position="229"/>
    </location>
</feature>
<accession>A0AAV4SQJ2</accession>
<protein>
    <submittedName>
        <fullName evidence="2">Uncharacterized protein</fullName>
    </submittedName>
</protein>
<name>A0AAV4SQJ2_9ARAC</name>
<organism evidence="2 3">
    <name type="scientific">Caerostris darwini</name>
    <dbReference type="NCBI Taxonomy" id="1538125"/>
    <lineage>
        <taxon>Eukaryota</taxon>
        <taxon>Metazoa</taxon>
        <taxon>Ecdysozoa</taxon>
        <taxon>Arthropoda</taxon>
        <taxon>Chelicerata</taxon>
        <taxon>Arachnida</taxon>
        <taxon>Araneae</taxon>
        <taxon>Araneomorphae</taxon>
        <taxon>Entelegynae</taxon>
        <taxon>Araneoidea</taxon>
        <taxon>Araneidae</taxon>
        <taxon>Caerostris</taxon>
    </lineage>
</organism>
<keyword evidence="3" id="KW-1185">Reference proteome</keyword>
<dbReference type="EMBL" id="BPLQ01008186">
    <property type="protein sequence ID" value="GIY35579.1"/>
    <property type="molecule type" value="Genomic_DNA"/>
</dbReference>
<feature type="region of interest" description="Disordered" evidence="1">
    <location>
        <begin position="54"/>
        <end position="83"/>
    </location>
</feature>
<evidence type="ECO:0000256" key="1">
    <source>
        <dbReference type="SAM" id="MobiDB-lite"/>
    </source>
</evidence>
<comment type="caution">
    <text evidence="2">The sequence shown here is derived from an EMBL/GenBank/DDBJ whole genome shotgun (WGS) entry which is preliminary data.</text>
</comment>
<evidence type="ECO:0000313" key="3">
    <source>
        <dbReference type="Proteomes" id="UP001054837"/>
    </source>
</evidence>
<dbReference type="Proteomes" id="UP001054837">
    <property type="component" value="Unassembled WGS sequence"/>
</dbReference>
<feature type="region of interest" description="Disordered" evidence="1">
    <location>
        <begin position="1"/>
        <end position="21"/>
    </location>
</feature>
<gene>
    <name evidence="2" type="primary">AVEN_69274_1</name>
    <name evidence="2" type="ORF">CDAR_75061</name>
</gene>
<reference evidence="2 3" key="1">
    <citation type="submission" date="2021-06" db="EMBL/GenBank/DDBJ databases">
        <title>Caerostris darwini draft genome.</title>
        <authorList>
            <person name="Kono N."/>
            <person name="Arakawa K."/>
        </authorList>
    </citation>
    <scope>NUCLEOTIDE SEQUENCE [LARGE SCALE GENOMIC DNA]</scope>
</reference>